<dbReference type="EMBL" id="BAABLD010000008">
    <property type="protein sequence ID" value="GAA5163625.1"/>
    <property type="molecule type" value="Genomic_DNA"/>
</dbReference>
<sequence length="240" mass="26079">MRLSPQGYSVSAGSLHGGKWQTWPAANGTSAPTVEQLLEALSFDADLQCPQLDVVLDSAMSRTQIVQFPAGVRKPEERQAFLKAAFRNVFGAEAAEWHIVAETAYANEAVPAVAIDAGLMQAVGKLCERHTMQLRSLRTSFVDCFNRLRSQLSGHVGAFALIEQERVSIGLWRRRGWVAISTLAMAAEDGAGIAALHAQMLARSDEPLHDGTLYVAGSKKSFAVPLSEGWTLQWLTADTR</sequence>
<proteinExistence type="predicted"/>
<comment type="caution">
    <text evidence="1">The sequence shown here is derived from an EMBL/GenBank/DDBJ whole genome shotgun (WGS) entry which is preliminary data.</text>
</comment>
<evidence type="ECO:0000313" key="1">
    <source>
        <dbReference type="EMBL" id="GAA5163625.1"/>
    </source>
</evidence>
<reference evidence="2" key="1">
    <citation type="journal article" date="2019" name="Int. J. Syst. Evol. Microbiol.">
        <title>The Global Catalogue of Microorganisms (GCM) 10K type strain sequencing project: providing services to taxonomists for standard genome sequencing and annotation.</title>
        <authorList>
            <consortium name="The Broad Institute Genomics Platform"/>
            <consortium name="The Broad Institute Genome Sequencing Center for Infectious Disease"/>
            <person name="Wu L."/>
            <person name="Ma J."/>
        </authorList>
    </citation>
    <scope>NUCLEOTIDE SEQUENCE [LARGE SCALE GENOMIC DNA]</scope>
    <source>
        <strain evidence="2">JCM 18715</strain>
    </source>
</reference>
<evidence type="ECO:0000313" key="2">
    <source>
        <dbReference type="Proteomes" id="UP001500547"/>
    </source>
</evidence>
<dbReference type="Proteomes" id="UP001500547">
    <property type="component" value="Unassembled WGS sequence"/>
</dbReference>
<keyword evidence="2" id="KW-1185">Reference proteome</keyword>
<protein>
    <submittedName>
        <fullName evidence="1">Uncharacterized protein</fullName>
    </submittedName>
</protein>
<name>A0ABP9QKQ6_9RHOO</name>
<gene>
    <name evidence="1" type="ORF">GCM10025770_16100</name>
</gene>
<accession>A0ABP9QKQ6</accession>
<organism evidence="1 2">
    <name type="scientific">Viridibacterium curvum</name>
    <dbReference type="NCBI Taxonomy" id="1101404"/>
    <lineage>
        <taxon>Bacteria</taxon>
        <taxon>Pseudomonadati</taxon>
        <taxon>Pseudomonadota</taxon>
        <taxon>Betaproteobacteria</taxon>
        <taxon>Rhodocyclales</taxon>
        <taxon>Rhodocyclaceae</taxon>
        <taxon>Viridibacterium</taxon>
    </lineage>
</organism>